<dbReference type="InParanoid" id="A0A2K1QGG0"/>
<reference evidence="3 4" key="1">
    <citation type="submission" date="2017-06" db="EMBL/GenBank/DDBJ databases">
        <title>Draft genome sequence of a variant of Elsinoe murrayae.</title>
        <authorList>
            <person name="Cheng Q."/>
        </authorList>
    </citation>
    <scope>NUCLEOTIDE SEQUENCE [LARGE SCALE GENOMIC DNA]</scope>
    <source>
        <strain evidence="3 4">CQ-2017a</strain>
    </source>
</reference>
<feature type="transmembrane region" description="Helical" evidence="2">
    <location>
        <begin position="40"/>
        <end position="59"/>
    </location>
</feature>
<protein>
    <submittedName>
        <fullName evidence="3">Uncharacterized protein</fullName>
    </submittedName>
</protein>
<feature type="compositionally biased region" description="Basic and acidic residues" evidence="1">
    <location>
        <begin position="531"/>
        <end position="545"/>
    </location>
</feature>
<dbReference type="PANTHER" id="PTHR36205">
    <property type="entry name" value="CHROMOSOME 19, WHOLE GENOME SHOTGUN SEQUENCE"/>
    <property type="match status" value="1"/>
</dbReference>
<dbReference type="AlphaFoldDB" id="A0A2K1QGG0"/>
<dbReference type="OrthoDB" id="3353407at2759"/>
<feature type="compositionally biased region" description="Basic and acidic residues" evidence="1">
    <location>
        <begin position="556"/>
        <end position="569"/>
    </location>
</feature>
<dbReference type="STRING" id="2082308.A0A2K1QGG0"/>
<evidence type="ECO:0000256" key="2">
    <source>
        <dbReference type="SAM" id="Phobius"/>
    </source>
</evidence>
<keyword evidence="2" id="KW-0472">Membrane</keyword>
<feature type="region of interest" description="Disordered" evidence="1">
    <location>
        <begin position="98"/>
        <end position="177"/>
    </location>
</feature>
<sequence>MSSRDVSGSHVGLLSQEPPPRRRRFFSFSYPKRRRRFSRYFTCIIATALVVFVLFLLHLKSLSEAQIRLGLKDRPPPPPPPWEEFPFLKRYHGGVRTLVPRDANKPEYPDPSKELEIGKKKDAKQAEAGAQSDKQEQPKHKRDEGTRAEEANHKPGAEAPTDAFSPTKDAGPSSGLKRCFLDADDEIAVPSLQMHHGVPKGMPDPVMGSYDMFGLQNTGCFDRYGRLGPYGLGYTRKYGGSGAGMEGEGREAAMKGVWGDKIEIDYRKINWADAQARCAHKNRNRFRQIESSRNDFFTAMPQGSPSRELDTKTGSQKKVGSRATPVKDAADKIPRTAFLIRTWFNYAYDDEDIMYLRALINELSLVSGGEYTVHFLIHVKDDNLQIWSDDETYQRVVDNALPPEFRGMGTLWSERQMGLIYGGVAESMYRDLPVHGVYRSTYMPVQYFAHLHPEYDYFWHWEMDARYIGHFYELFEKLGSWAKKQPRKGLWERNSRFYIPSEHGSWDDFSQMVRVQTEHGTGSRGNMYHKMASDPKHPDEAENNRPETPIWGPLRPSHEQDHFEVDKDPVPPTPYADDKYVWGVGEEADFITLNPLFDPDKTNWILNEDVTGYNTTDGHPPRRTAIITASRLSRRLLDVMHRETALARHTMFSEMWPGSCALHHGLKAVYAPHPVYIDRRWPTSYLAAIFNNGRNGAAGGARASVFSDERQHNFLGTTWYYHAGFPGNLWKRWLGYKVDGDGGEQEEKAGEGRMCLPSMLLHPVKQVDMIYEHQEGEETEKQSWGGGE</sequence>
<dbReference type="InterPro" id="IPR021822">
    <property type="entry name" value="DUF3405"/>
</dbReference>
<dbReference type="Pfam" id="PF11885">
    <property type="entry name" value="DUF3405"/>
    <property type="match status" value="1"/>
</dbReference>
<name>A0A2K1QGG0_9PEZI</name>
<evidence type="ECO:0000313" key="4">
    <source>
        <dbReference type="Proteomes" id="UP000243797"/>
    </source>
</evidence>
<gene>
    <name evidence="3" type="ORF">CAC42_6504</name>
</gene>
<evidence type="ECO:0000256" key="1">
    <source>
        <dbReference type="SAM" id="MobiDB-lite"/>
    </source>
</evidence>
<evidence type="ECO:0000313" key="3">
    <source>
        <dbReference type="EMBL" id="PNS13991.1"/>
    </source>
</evidence>
<organism evidence="3 4">
    <name type="scientific">Sphaceloma murrayae</name>
    <dbReference type="NCBI Taxonomy" id="2082308"/>
    <lineage>
        <taxon>Eukaryota</taxon>
        <taxon>Fungi</taxon>
        <taxon>Dikarya</taxon>
        <taxon>Ascomycota</taxon>
        <taxon>Pezizomycotina</taxon>
        <taxon>Dothideomycetes</taxon>
        <taxon>Dothideomycetidae</taxon>
        <taxon>Myriangiales</taxon>
        <taxon>Elsinoaceae</taxon>
        <taxon>Sphaceloma</taxon>
    </lineage>
</organism>
<feature type="compositionally biased region" description="Basic and acidic residues" evidence="1">
    <location>
        <begin position="102"/>
        <end position="125"/>
    </location>
</feature>
<dbReference type="PANTHER" id="PTHR36205:SF1">
    <property type="entry name" value="MAJOR FACILITATOR SUPERFAMILY TRANSPORTER"/>
    <property type="match status" value="1"/>
</dbReference>
<keyword evidence="2" id="KW-0812">Transmembrane</keyword>
<comment type="caution">
    <text evidence="3">The sequence shown here is derived from an EMBL/GenBank/DDBJ whole genome shotgun (WGS) entry which is preliminary data.</text>
</comment>
<feature type="region of interest" description="Disordered" evidence="1">
    <location>
        <begin position="520"/>
        <end position="570"/>
    </location>
</feature>
<keyword evidence="4" id="KW-1185">Reference proteome</keyword>
<feature type="region of interest" description="Disordered" evidence="1">
    <location>
        <begin position="298"/>
        <end position="326"/>
    </location>
</feature>
<keyword evidence="2" id="KW-1133">Transmembrane helix</keyword>
<dbReference type="Proteomes" id="UP000243797">
    <property type="component" value="Unassembled WGS sequence"/>
</dbReference>
<dbReference type="EMBL" id="NKHZ01000088">
    <property type="protein sequence ID" value="PNS13991.1"/>
    <property type="molecule type" value="Genomic_DNA"/>
</dbReference>
<proteinExistence type="predicted"/>
<feature type="compositionally biased region" description="Basic and acidic residues" evidence="1">
    <location>
        <begin position="133"/>
        <end position="156"/>
    </location>
</feature>
<accession>A0A2K1QGG0</accession>